<name>A0A0G4IVS5_PLABS</name>
<reference evidence="6 8" key="2">
    <citation type="submission" date="2018-03" db="EMBL/GenBank/DDBJ databases">
        <authorList>
            <person name="Fogelqvist J."/>
        </authorList>
    </citation>
    <scope>NUCLEOTIDE SEQUENCE [LARGE SCALE GENOMIC DNA]</scope>
</reference>
<reference evidence="5 7" key="1">
    <citation type="submission" date="2015-02" db="EMBL/GenBank/DDBJ databases">
        <authorList>
            <person name="Chooi Y.-H."/>
        </authorList>
    </citation>
    <scope>NUCLEOTIDE SEQUENCE [LARGE SCALE GENOMIC DNA]</scope>
    <source>
        <strain evidence="5">E3</strain>
    </source>
</reference>
<evidence type="ECO:0000313" key="6">
    <source>
        <dbReference type="EMBL" id="SPQ97182.1"/>
    </source>
</evidence>
<dbReference type="InterPro" id="IPR024861">
    <property type="entry name" value="Donson"/>
</dbReference>
<dbReference type="PANTHER" id="PTHR12972">
    <property type="entry name" value="DOWNSTREAM NEIGHBOR OF SON"/>
    <property type="match status" value="1"/>
</dbReference>
<dbReference type="GO" id="GO:0005634">
    <property type="term" value="C:nucleus"/>
    <property type="evidence" value="ECO:0007669"/>
    <property type="project" value="UniProtKB-SubCell"/>
</dbReference>
<evidence type="ECO:0000256" key="1">
    <source>
        <dbReference type="ARBA" id="ARBA00004123"/>
    </source>
</evidence>
<comment type="subcellular location">
    <subcellularLocation>
        <location evidence="1">Nucleus</location>
    </subcellularLocation>
</comment>
<evidence type="ECO:0000256" key="2">
    <source>
        <dbReference type="ARBA" id="ARBA00022473"/>
    </source>
</evidence>
<evidence type="ECO:0000313" key="8">
    <source>
        <dbReference type="Proteomes" id="UP000290189"/>
    </source>
</evidence>
<evidence type="ECO:0000313" key="7">
    <source>
        <dbReference type="Proteomes" id="UP000039324"/>
    </source>
</evidence>
<dbReference type="EMBL" id="OVEO01000007">
    <property type="protein sequence ID" value="SPQ97182.1"/>
    <property type="molecule type" value="Genomic_DNA"/>
</dbReference>
<evidence type="ECO:0000256" key="4">
    <source>
        <dbReference type="ARBA" id="ARBA00025806"/>
    </source>
</evidence>
<dbReference type="STRING" id="37360.A0A0G4IVS5"/>
<geneLocation type="mitochondrion" evidence="6"/>
<keyword evidence="2" id="KW-0217">Developmental protein</keyword>
<keyword evidence="7" id="KW-1185">Reference proteome</keyword>
<evidence type="ECO:0000256" key="3">
    <source>
        <dbReference type="ARBA" id="ARBA00023242"/>
    </source>
</evidence>
<keyword evidence="3" id="KW-0539">Nucleus</keyword>
<dbReference type="Proteomes" id="UP000290189">
    <property type="component" value="Unassembled WGS sequence"/>
</dbReference>
<dbReference type="Proteomes" id="UP000039324">
    <property type="component" value="Unassembled WGS sequence"/>
</dbReference>
<comment type="similarity">
    <text evidence="4">Belongs to the DONSON family.</text>
</comment>
<gene>
    <name evidence="5" type="ORF">PBRA_001071</name>
    <name evidence="6" type="ORF">PLBR_LOCUS4397</name>
</gene>
<dbReference type="PRINTS" id="PR02064">
    <property type="entry name" value="DONSON"/>
</dbReference>
<organism evidence="5 7">
    <name type="scientific">Plasmodiophora brassicae</name>
    <name type="common">Clubroot disease agent</name>
    <dbReference type="NCBI Taxonomy" id="37360"/>
    <lineage>
        <taxon>Eukaryota</taxon>
        <taxon>Sar</taxon>
        <taxon>Rhizaria</taxon>
        <taxon>Endomyxa</taxon>
        <taxon>Phytomyxea</taxon>
        <taxon>Plasmodiophorida</taxon>
        <taxon>Plasmodiophoridae</taxon>
        <taxon>Plasmodiophora</taxon>
    </lineage>
</organism>
<dbReference type="EMBL" id="CDSF01000090">
    <property type="protein sequence ID" value="CEO99166.1"/>
    <property type="molecule type" value="Genomic_DNA"/>
</dbReference>
<dbReference type="AlphaFoldDB" id="A0A0G4IVS5"/>
<accession>A0A0G4IVS5</accession>
<dbReference type="OrthoDB" id="534063at2759"/>
<dbReference type="PANTHER" id="PTHR12972:SF0">
    <property type="entry name" value="PROTEIN DOWNSTREAM NEIGHBOR OF SON"/>
    <property type="match status" value="1"/>
</dbReference>
<evidence type="ECO:0000313" key="5">
    <source>
        <dbReference type="EMBL" id="CEO99166.1"/>
    </source>
</evidence>
<proteinExistence type="inferred from homology"/>
<keyword evidence="6" id="KW-0496">Mitochondrion</keyword>
<sequence>MLSGTLGAIRAGDQSARRAGLDPISRSLSRTLSVHVPGARPVAADENSVPVEAVVLDFTVRSKIRITSSESLEWVTAPSADAASRALMHFLDQSQRSCRDDDVLFHSALYSWVHPSSPMTSDMIMKEASQESRRIQWEIAFHSLYYLFREGACDHFYLCATRFAVLFVAPGVAIVTRSNVEFRAALRNAAVDFTMPLHARDEDDDADVDFRCDGTPQSCLVIRGRSDIHGLFDILINRKYIGDVPKLVSLHPFKNSSMQCHCPTFNQVTVSTKEIGGDRARLLGQSFVVEFAGSFLPVQIGWITEALRRHRLGRGTFSIRTWSEGITVPVNHAGCPELVRLAKRFGWFAVGDDTKPVWSRVSSDPMKIVSRVVVADDGACTVEFGSAPGTSAFASSGSTYI</sequence>
<dbReference type="GO" id="GO:0033260">
    <property type="term" value="P:nuclear DNA replication"/>
    <property type="evidence" value="ECO:0007669"/>
    <property type="project" value="TreeGrafter"/>
</dbReference>
<protein>
    <submittedName>
        <fullName evidence="5">Uncharacterized protein</fullName>
    </submittedName>
</protein>